<dbReference type="SUPFAM" id="SSF55729">
    <property type="entry name" value="Acyl-CoA N-acyltransferases (Nat)"/>
    <property type="match status" value="1"/>
</dbReference>
<evidence type="ECO:0000259" key="3">
    <source>
        <dbReference type="PROSITE" id="PS51186"/>
    </source>
</evidence>
<protein>
    <submittedName>
        <fullName evidence="4">GNAT family acetyltransferase</fullName>
        <ecNumber evidence="4">2.3.1.-</ecNumber>
    </submittedName>
</protein>
<evidence type="ECO:0000256" key="2">
    <source>
        <dbReference type="ARBA" id="ARBA00023315"/>
    </source>
</evidence>
<dbReference type="RefSeq" id="WP_425310345.1">
    <property type="nucleotide sequence ID" value="NZ_CP154795.1"/>
</dbReference>
<dbReference type="Proteomes" id="UP001442841">
    <property type="component" value="Chromosome"/>
</dbReference>
<organism evidence="4 5">
    <name type="scientific">Ammonicoccus fulvus</name>
    <dbReference type="NCBI Taxonomy" id="3138240"/>
    <lineage>
        <taxon>Bacteria</taxon>
        <taxon>Bacillati</taxon>
        <taxon>Actinomycetota</taxon>
        <taxon>Actinomycetes</taxon>
        <taxon>Propionibacteriales</taxon>
        <taxon>Propionibacteriaceae</taxon>
        <taxon>Ammonicoccus</taxon>
    </lineage>
</organism>
<gene>
    <name evidence="4" type="ORF">AADG42_16890</name>
</gene>
<dbReference type="GO" id="GO:0016746">
    <property type="term" value="F:acyltransferase activity"/>
    <property type="evidence" value="ECO:0007669"/>
    <property type="project" value="UniProtKB-KW"/>
</dbReference>
<name>A0ABZ3FVY0_9ACTN</name>
<dbReference type="InterPro" id="IPR016181">
    <property type="entry name" value="Acyl_CoA_acyltransferase"/>
</dbReference>
<sequence length="153" mass="16595">MVIEELGRDDRSCAEAVALWRACGLTRPWNDPMPDLVRALEGPSSTVLVARDRAAGEAQVTGTVMVGHDGHRGWVYYLAVAPDRRGHGLGRELMAAAETWLAERGVPKIQLMIRAGNASVRAFYEALGYADQEVIVMGRSFDQSLNAARSAGN</sequence>
<dbReference type="EC" id="2.3.1.-" evidence="4"/>
<accession>A0ABZ3FVY0</accession>
<dbReference type="CDD" id="cd04301">
    <property type="entry name" value="NAT_SF"/>
    <property type="match status" value="1"/>
</dbReference>
<proteinExistence type="predicted"/>
<keyword evidence="1 4" id="KW-0808">Transferase</keyword>
<dbReference type="NCBIfam" id="NF002959">
    <property type="entry name" value="PRK03624.1"/>
    <property type="match status" value="1"/>
</dbReference>
<dbReference type="InterPro" id="IPR000182">
    <property type="entry name" value="GNAT_dom"/>
</dbReference>
<feature type="domain" description="N-acetyltransferase" evidence="3">
    <location>
        <begin position="1"/>
        <end position="152"/>
    </location>
</feature>
<evidence type="ECO:0000313" key="5">
    <source>
        <dbReference type="Proteomes" id="UP001442841"/>
    </source>
</evidence>
<dbReference type="Pfam" id="PF00583">
    <property type="entry name" value="Acetyltransf_1"/>
    <property type="match status" value="1"/>
</dbReference>
<dbReference type="EMBL" id="CP154795">
    <property type="protein sequence ID" value="XAN08913.1"/>
    <property type="molecule type" value="Genomic_DNA"/>
</dbReference>
<evidence type="ECO:0000256" key="1">
    <source>
        <dbReference type="ARBA" id="ARBA00022679"/>
    </source>
</evidence>
<keyword evidence="5" id="KW-1185">Reference proteome</keyword>
<dbReference type="Gene3D" id="3.40.630.30">
    <property type="match status" value="1"/>
</dbReference>
<dbReference type="PANTHER" id="PTHR43072:SF51">
    <property type="entry name" value="ABC SUPERFAMILY TRANSPORT PROTEIN"/>
    <property type="match status" value="1"/>
</dbReference>
<dbReference type="PANTHER" id="PTHR43072">
    <property type="entry name" value="N-ACETYLTRANSFERASE"/>
    <property type="match status" value="1"/>
</dbReference>
<keyword evidence="2 4" id="KW-0012">Acyltransferase</keyword>
<dbReference type="PROSITE" id="PS51186">
    <property type="entry name" value="GNAT"/>
    <property type="match status" value="1"/>
</dbReference>
<reference evidence="4 5" key="1">
    <citation type="submission" date="2024-04" db="EMBL/GenBank/DDBJ databases">
        <title>Isolation of an actinomycete strain from pig manure.</title>
        <authorList>
            <person name="Gong T."/>
            <person name="Yu Z."/>
            <person name="An M."/>
            <person name="Wei C."/>
            <person name="Yang W."/>
            <person name="Liu L."/>
        </authorList>
    </citation>
    <scope>NUCLEOTIDE SEQUENCE [LARGE SCALE GENOMIC DNA]</scope>
    <source>
        <strain evidence="4 5">ZF39</strain>
    </source>
</reference>
<evidence type="ECO:0000313" key="4">
    <source>
        <dbReference type="EMBL" id="XAN08913.1"/>
    </source>
</evidence>